<keyword evidence="7 12" id="KW-0220">Diaminopimelate biosynthesis</keyword>
<dbReference type="PRINTS" id="PR00146">
    <property type="entry name" value="DHPICSNTHASE"/>
</dbReference>
<feature type="site" description="Part of a proton relay during catalysis" evidence="12">
    <location>
        <position position="54"/>
    </location>
</feature>
<protein>
    <recommendedName>
        <fullName evidence="4 12">4-hydroxy-tetrahydrodipicolinate synthase</fullName>
        <shortName evidence="12">HTPA synthase</shortName>
        <ecNumber evidence="4 12">4.3.3.7</ecNumber>
    </recommendedName>
</protein>
<dbReference type="PROSITE" id="PS00666">
    <property type="entry name" value="DHDPS_2"/>
    <property type="match status" value="1"/>
</dbReference>
<evidence type="ECO:0000256" key="10">
    <source>
        <dbReference type="ARBA" id="ARBA00023270"/>
    </source>
</evidence>
<keyword evidence="6 12" id="KW-0028">Amino-acid biosynthesis</keyword>
<evidence type="ECO:0000256" key="12">
    <source>
        <dbReference type="HAMAP-Rule" id="MF_00418"/>
    </source>
</evidence>
<dbReference type="RefSeq" id="WP_377051768.1">
    <property type="nucleotide sequence ID" value="NZ_JBHLVZ010000041.1"/>
</dbReference>
<comment type="subcellular location">
    <subcellularLocation>
        <location evidence="12">Cytoplasm</location>
    </subcellularLocation>
</comment>
<comment type="function">
    <text evidence="1 12">Catalyzes the condensation of (S)-aspartate-beta-semialdehyde [(S)-ASA] and pyruvate to 4-hydroxy-tetrahydrodipicolinate (HTPA).</text>
</comment>
<dbReference type="EC" id="4.3.3.7" evidence="4 12"/>
<dbReference type="PANTHER" id="PTHR12128">
    <property type="entry name" value="DIHYDRODIPICOLINATE SYNTHASE"/>
    <property type="match status" value="1"/>
</dbReference>
<dbReference type="SMART" id="SM01130">
    <property type="entry name" value="DHDPS"/>
    <property type="match status" value="1"/>
</dbReference>
<keyword evidence="5 12" id="KW-0963">Cytoplasm</keyword>
<dbReference type="SUPFAM" id="SSF51569">
    <property type="entry name" value="Aldolase"/>
    <property type="match status" value="1"/>
</dbReference>
<dbReference type="HAMAP" id="MF_00418">
    <property type="entry name" value="DapA"/>
    <property type="match status" value="1"/>
</dbReference>
<dbReference type="Proteomes" id="UP001589789">
    <property type="component" value="Unassembled WGS sequence"/>
</dbReference>
<keyword evidence="10 12" id="KW-0704">Schiff base</keyword>
<evidence type="ECO:0000256" key="6">
    <source>
        <dbReference type="ARBA" id="ARBA00022605"/>
    </source>
</evidence>
<dbReference type="NCBIfam" id="TIGR00674">
    <property type="entry name" value="dapA"/>
    <property type="match status" value="1"/>
</dbReference>
<feature type="active site" description="Proton donor/acceptor" evidence="12">
    <location>
        <position position="146"/>
    </location>
</feature>
<evidence type="ECO:0000256" key="7">
    <source>
        <dbReference type="ARBA" id="ARBA00022915"/>
    </source>
</evidence>
<dbReference type="InterPro" id="IPR013785">
    <property type="entry name" value="Aldolase_TIM"/>
</dbReference>
<comment type="caution">
    <text evidence="14">The sequence shown here is derived from an EMBL/GenBank/DDBJ whole genome shotgun (WGS) entry which is preliminary data.</text>
</comment>
<dbReference type="PANTHER" id="PTHR12128:SF66">
    <property type="entry name" value="4-HYDROXY-2-OXOGLUTARATE ALDOLASE, MITOCHONDRIAL"/>
    <property type="match status" value="1"/>
</dbReference>
<proteinExistence type="inferred from homology"/>
<comment type="pathway">
    <text evidence="2 12">Amino-acid biosynthesis; L-lysine biosynthesis via DAP pathway; (S)-tetrahydrodipicolinate from L-aspartate: step 3/4.</text>
</comment>
<dbReference type="InterPro" id="IPR005263">
    <property type="entry name" value="DapA"/>
</dbReference>
<evidence type="ECO:0000313" key="14">
    <source>
        <dbReference type="EMBL" id="MFC0386873.1"/>
    </source>
</evidence>
<gene>
    <name evidence="12 14" type="primary">dapA</name>
    <name evidence="14" type="ORF">ACFFIC_15150</name>
</gene>
<feature type="binding site" evidence="12">
    <location>
        <position position="55"/>
    </location>
    <ligand>
        <name>pyruvate</name>
        <dbReference type="ChEBI" id="CHEBI:15361"/>
    </ligand>
</feature>
<evidence type="ECO:0000256" key="9">
    <source>
        <dbReference type="ARBA" id="ARBA00023239"/>
    </source>
</evidence>
<dbReference type="InterPro" id="IPR002220">
    <property type="entry name" value="DapA-like"/>
</dbReference>
<dbReference type="Pfam" id="PF00701">
    <property type="entry name" value="DHDPS"/>
    <property type="match status" value="1"/>
</dbReference>
<comment type="similarity">
    <text evidence="3 12 13">Belongs to the DapA family.</text>
</comment>
<sequence>MQANHRSPISPAPGGLWLPLITPFRDGVLDEASVRRLVRHYAAEAIDGLILAATTGEGLTLDKEEVERLVALTAEELTAAGRRLPVFLGLSGSDTRKLMKALEHSAAWPIDGYLIACPYYTRPSQEGMVRHFSALAEGAARPIMIYNIPYRTGVNLGNTAMLELAAHPNIVGVKDCSADMAQSLDLLRRKPAGFSVLTGEDALFHTMLAGGADGGITASAHVGIGVFVAVHRLLRDGEAARALAAWHAICDLPRLLFAEPSPAPIKHWLWRAGLIGSPEVRLPMVPVSDGLADRIDQEVERLRASGLDGARA</sequence>
<evidence type="ECO:0000256" key="5">
    <source>
        <dbReference type="ARBA" id="ARBA00022490"/>
    </source>
</evidence>
<feature type="active site" description="Schiff-base intermediate with substrate" evidence="12">
    <location>
        <position position="174"/>
    </location>
</feature>
<keyword evidence="8 12" id="KW-0457">Lysine biosynthesis</keyword>
<keyword evidence="9 12" id="KW-0456">Lyase</keyword>
<keyword evidence="15" id="KW-1185">Reference proteome</keyword>
<dbReference type="PIRSF" id="PIRSF001365">
    <property type="entry name" value="DHDPS"/>
    <property type="match status" value="1"/>
</dbReference>
<organism evidence="14 15">
    <name type="scientific">Muricoccus vinaceus</name>
    <dbReference type="NCBI Taxonomy" id="424704"/>
    <lineage>
        <taxon>Bacteria</taxon>
        <taxon>Pseudomonadati</taxon>
        <taxon>Pseudomonadota</taxon>
        <taxon>Alphaproteobacteria</taxon>
        <taxon>Acetobacterales</taxon>
        <taxon>Roseomonadaceae</taxon>
        <taxon>Muricoccus</taxon>
    </lineage>
</organism>
<evidence type="ECO:0000256" key="8">
    <source>
        <dbReference type="ARBA" id="ARBA00023154"/>
    </source>
</evidence>
<dbReference type="EMBL" id="JBHLVZ010000041">
    <property type="protein sequence ID" value="MFC0386873.1"/>
    <property type="molecule type" value="Genomic_DNA"/>
</dbReference>
<evidence type="ECO:0000256" key="3">
    <source>
        <dbReference type="ARBA" id="ARBA00007592"/>
    </source>
</evidence>
<dbReference type="Gene3D" id="3.20.20.70">
    <property type="entry name" value="Aldolase class I"/>
    <property type="match status" value="1"/>
</dbReference>
<evidence type="ECO:0000256" key="13">
    <source>
        <dbReference type="PIRNR" id="PIRNR001365"/>
    </source>
</evidence>
<evidence type="ECO:0000256" key="1">
    <source>
        <dbReference type="ARBA" id="ARBA00003294"/>
    </source>
</evidence>
<evidence type="ECO:0000256" key="2">
    <source>
        <dbReference type="ARBA" id="ARBA00005120"/>
    </source>
</evidence>
<dbReference type="CDD" id="cd00950">
    <property type="entry name" value="DHDPS"/>
    <property type="match status" value="1"/>
</dbReference>
<reference evidence="14 15" key="1">
    <citation type="submission" date="2024-09" db="EMBL/GenBank/DDBJ databases">
        <authorList>
            <person name="Sun Q."/>
            <person name="Mori K."/>
        </authorList>
    </citation>
    <scope>NUCLEOTIDE SEQUENCE [LARGE SCALE GENOMIC DNA]</scope>
    <source>
        <strain evidence="14 15">CCM 7468</strain>
    </source>
</reference>
<accession>A0ABV6ITD6</accession>
<dbReference type="InterPro" id="IPR020625">
    <property type="entry name" value="Schiff_base-form_aldolases_AS"/>
</dbReference>
<comment type="subunit">
    <text evidence="12">Homotetramer; dimer of dimers.</text>
</comment>
<comment type="caution">
    <text evidence="12">Was originally thought to be a dihydrodipicolinate synthase (DHDPS), catalyzing the condensation of (S)-aspartate-beta-semialdehyde [(S)-ASA] and pyruvate to dihydrodipicolinate (DHDP). However, it was shown in E.coli that the product of the enzymatic reaction is not dihydrodipicolinate but in fact (4S)-4-hydroxy-2,3,4,5-tetrahydro-(2S)-dipicolinic acid (HTPA), and that the consecutive dehydration reaction leading to DHDP is not spontaneous but catalyzed by DapB.</text>
</comment>
<feature type="site" description="Part of a proton relay during catalysis" evidence="12">
    <location>
        <position position="120"/>
    </location>
</feature>
<evidence type="ECO:0000256" key="4">
    <source>
        <dbReference type="ARBA" id="ARBA00012086"/>
    </source>
</evidence>
<feature type="binding site" evidence="12">
    <location>
        <position position="216"/>
    </location>
    <ligand>
        <name>pyruvate</name>
        <dbReference type="ChEBI" id="CHEBI:15361"/>
    </ligand>
</feature>
<comment type="catalytic activity">
    <reaction evidence="11 12">
        <text>L-aspartate 4-semialdehyde + pyruvate = (2S,4S)-4-hydroxy-2,3,4,5-tetrahydrodipicolinate + H2O + H(+)</text>
        <dbReference type="Rhea" id="RHEA:34171"/>
        <dbReference type="ChEBI" id="CHEBI:15361"/>
        <dbReference type="ChEBI" id="CHEBI:15377"/>
        <dbReference type="ChEBI" id="CHEBI:15378"/>
        <dbReference type="ChEBI" id="CHEBI:67139"/>
        <dbReference type="ChEBI" id="CHEBI:537519"/>
        <dbReference type="EC" id="4.3.3.7"/>
    </reaction>
</comment>
<dbReference type="GO" id="GO:0008840">
    <property type="term" value="F:4-hydroxy-tetrahydrodipicolinate synthase activity"/>
    <property type="evidence" value="ECO:0007669"/>
    <property type="project" value="UniProtKB-EC"/>
</dbReference>
<evidence type="ECO:0000313" key="15">
    <source>
        <dbReference type="Proteomes" id="UP001589789"/>
    </source>
</evidence>
<name>A0ABV6ITD6_9PROT</name>
<evidence type="ECO:0000256" key="11">
    <source>
        <dbReference type="ARBA" id="ARBA00047836"/>
    </source>
</evidence>